<reference evidence="2" key="2">
    <citation type="submission" date="2015-06" db="UniProtKB">
        <authorList>
            <consortium name="EnsemblPlants"/>
        </authorList>
    </citation>
    <scope>IDENTIFICATION</scope>
    <source>
        <strain evidence="2">DM1-3 516 R44</strain>
    </source>
</reference>
<dbReference type="Gramene" id="PGSC0003DMT400084980">
    <property type="protein sequence ID" value="PGSC0003DMT400084980"/>
    <property type="gene ID" value="PGSC0003DMG400034551"/>
</dbReference>
<accession>M1D8H9</accession>
<protein>
    <submittedName>
        <fullName evidence="2">Uncharacterized protein</fullName>
    </submittedName>
</protein>
<evidence type="ECO:0000313" key="3">
    <source>
        <dbReference type="Proteomes" id="UP000011115"/>
    </source>
</evidence>
<dbReference type="InParanoid" id="M1D8H9"/>
<evidence type="ECO:0000256" key="1">
    <source>
        <dbReference type="SAM" id="MobiDB-lite"/>
    </source>
</evidence>
<sequence length="140" mass="15496">MAITSFKVRMCQALKKKINLAVERSSQRVTEWSSSPNYSAVCRITLRFAEVPLISFNLMLNLELGSVPFDMAITNIDMPPRKRAQGIVLNGGGSKRPKMGRAEPPKGGKGKGKRRATEALEYNFDSEGSQTAFFEPDDDP</sequence>
<reference evidence="3" key="1">
    <citation type="journal article" date="2011" name="Nature">
        <title>Genome sequence and analysis of the tuber crop potato.</title>
        <authorList>
            <consortium name="The Potato Genome Sequencing Consortium"/>
        </authorList>
    </citation>
    <scope>NUCLEOTIDE SEQUENCE [LARGE SCALE GENOMIC DNA]</scope>
    <source>
        <strain evidence="3">cv. DM1-3 516 R44</strain>
    </source>
</reference>
<proteinExistence type="predicted"/>
<dbReference type="Proteomes" id="UP000011115">
    <property type="component" value="Unassembled WGS sequence"/>
</dbReference>
<dbReference type="HOGENOM" id="CLU_1838655_0_0_1"/>
<dbReference type="EnsemblPlants" id="PGSC0003DMT400084980">
    <property type="protein sequence ID" value="PGSC0003DMT400084980"/>
    <property type="gene ID" value="PGSC0003DMG400034551"/>
</dbReference>
<keyword evidence="3" id="KW-1185">Reference proteome</keyword>
<evidence type="ECO:0000313" key="2">
    <source>
        <dbReference type="EnsemblPlants" id="PGSC0003DMT400084980"/>
    </source>
</evidence>
<dbReference type="PaxDb" id="4113-PGSC0003DMT400084980"/>
<dbReference type="AlphaFoldDB" id="M1D8H9"/>
<name>M1D8H9_SOLTU</name>
<feature type="region of interest" description="Disordered" evidence="1">
    <location>
        <begin position="84"/>
        <end position="140"/>
    </location>
</feature>
<organism evidence="2 3">
    <name type="scientific">Solanum tuberosum</name>
    <name type="common">Potato</name>
    <dbReference type="NCBI Taxonomy" id="4113"/>
    <lineage>
        <taxon>Eukaryota</taxon>
        <taxon>Viridiplantae</taxon>
        <taxon>Streptophyta</taxon>
        <taxon>Embryophyta</taxon>
        <taxon>Tracheophyta</taxon>
        <taxon>Spermatophyta</taxon>
        <taxon>Magnoliopsida</taxon>
        <taxon>eudicotyledons</taxon>
        <taxon>Gunneridae</taxon>
        <taxon>Pentapetalae</taxon>
        <taxon>asterids</taxon>
        <taxon>lamiids</taxon>
        <taxon>Solanales</taxon>
        <taxon>Solanaceae</taxon>
        <taxon>Solanoideae</taxon>
        <taxon>Solaneae</taxon>
        <taxon>Solanum</taxon>
    </lineage>
</organism>